<evidence type="ECO:0000256" key="6">
    <source>
        <dbReference type="ARBA" id="ARBA00022658"/>
    </source>
</evidence>
<dbReference type="InterPro" id="IPR036388">
    <property type="entry name" value="WH-like_DNA-bd_sf"/>
</dbReference>
<comment type="caution">
    <text evidence="20">The sequence shown here is derived from an EMBL/GenBank/DDBJ whole genome shotgun (WGS) entry which is preliminary data.</text>
</comment>
<keyword evidence="4" id="KW-0963">Cytoplasm</keyword>
<dbReference type="Pfam" id="PF00027">
    <property type="entry name" value="cNMP_binding"/>
    <property type="match status" value="1"/>
</dbReference>
<evidence type="ECO:0000259" key="17">
    <source>
        <dbReference type="PROSITE" id="PS50009"/>
    </source>
</evidence>
<gene>
    <name evidence="20" type="ORF">QYF61_021529</name>
</gene>
<keyword evidence="5" id="KW-0116">cAMP-binding</keyword>
<dbReference type="GO" id="GO:0030552">
    <property type="term" value="F:cAMP binding"/>
    <property type="evidence" value="ECO:0007669"/>
    <property type="project" value="UniProtKB-KW"/>
</dbReference>
<dbReference type="GO" id="GO:0007186">
    <property type="term" value="P:G protein-coupled receptor signaling pathway"/>
    <property type="evidence" value="ECO:0007669"/>
    <property type="project" value="UniProtKB-ARBA"/>
</dbReference>
<evidence type="ECO:0000256" key="5">
    <source>
        <dbReference type="ARBA" id="ARBA00022566"/>
    </source>
</evidence>
<dbReference type="FunFam" id="2.60.120.10:FF:000015">
    <property type="entry name" value="Rap guanine nucleotide exchange factor 4"/>
    <property type="match status" value="1"/>
</dbReference>
<evidence type="ECO:0000259" key="18">
    <source>
        <dbReference type="PROSITE" id="PS50042"/>
    </source>
</evidence>
<dbReference type="PANTHER" id="PTHR23113:SF175">
    <property type="entry name" value="RAP GUANINE NUCLEOTIDE EXCHANGE FACTOR 4"/>
    <property type="match status" value="1"/>
</dbReference>
<evidence type="ECO:0000256" key="8">
    <source>
        <dbReference type="ARBA" id="ARBA00022741"/>
    </source>
</evidence>
<dbReference type="Pfam" id="PF00618">
    <property type="entry name" value="RasGEF_N"/>
    <property type="match status" value="1"/>
</dbReference>
<dbReference type="Gene3D" id="1.10.840.10">
    <property type="entry name" value="Ras guanine-nucleotide exchange factors catalytic domain"/>
    <property type="match status" value="1"/>
</dbReference>
<dbReference type="SUPFAM" id="SSF48366">
    <property type="entry name" value="Ras GEF"/>
    <property type="match status" value="1"/>
</dbReference>
<dbReference type="Gene3D" id="2.60.120.10">
    <property type="entry name" value="Jelly Rolls"/>
    <property type="match status" value="1"/>
</dbReference>
<dbReference type="SUPFAM" id="SSF46785">
    <property type="entry name" value="Winged helix' DNA-binding domain"/>
    <property type="match status" value="1"/>
</dbReference>
<evidence type="ECO:0000259" key="19">
    <source>
        <dbReference type="PROSITE" id="PS50186"/>
    </source>
</evidence>
<dbReference type="InterPro" id="IPR036964">
    <property type="entry name" value="RASGEF_cat_dom_sf"/>
</dbReference>
<protein>
    <recommendedName>
        <fullName evidence="12">Rap guanine nucleotide exchange factor 4</fullName>
    </recommendedName>
    <alternativeName>
        <fullName evidence="13">Exchange factor directly activated by cAMP 2</fullName>
    </alternativeName>
    <alternativeName>
        <fullName evidence="14">Exchange protein directly activated by cAMP 2</fullName>
    </alternativeName>
    <alternativeName>
        <fullName evidence="15">cAMP-regulated guanine nucleotide exchange factor II</fullName>
    </alternativeName>
</protein>
<feature type="domain" description="DEP" evidence="19">
    <location>
        <begin position="23"/>
        <end position="98"/>
    </location>
</feature>
<dbReference type="PROSITE" id="PS00720">
    <property type="entry name" value="RASGEF"/>
    <property type="match status" value="1"/>
</dbReference>
<evidence type="ECO:0000256" key="1">
    <source>
        <dbReference type="ARBA" id="ARBA00004170"/>
    </source>
</evidence>
<dbReference type="CDD" id="cd00038">
    <property type="entry name" value="CAP_ED"/>
    <property type="match status" value="1"/>
</dbReference>
<dbReference type="SMART" id="SM00049">
    <property type="entry name" value="DEP"/>
    <property type="match status" value="1"/>
</dbReference>
<evidence type="ECO:0000256" key="10">
    <source>
        <dbReference type="ARBA" id="ARBA00023149"/>
    </source>
</evidence>
<keyword evidence="7" id="KW-0677">Repeat</keyword>
<dbReference type="GO" id="GO:0007265">
    <property type="term" value="P:Ras protein signal transduction"/>
    <property type="evidence" value="ECO:0007669"/>
    <property type="project" value="TreeGrafter"/>
</dbReference>
<dbReference type="GO" id="GO:0005737">
    <property type="term" value="C:cytoplasm"/>
    <property type="evidence" value="ECO:0007669"/>
    <property type="project" value="UniProtKB-SubCell"/>
</dbReference>
<dbReference type="SMART" id="SM00147">
    <property type="entry name" value="RasGEF"/>
    <property type="match status" value="1"/>
</dbReference>
<dbReference type="InterPro" id="IPR014710">
    <property type="entry name" value="RmlC-like_jellyroll"/>
</dbReference>
<dbReference type="GO" id="GO:0006887">
    <property type="term" value="P:exocytosis"/>
    <property type="evidence" value="ECO:0007669"/>
    <property type="project" value="UniProtKB-KW"/>
</dbReference>
<evidence type="ECO:0000256" key="9">
    <source>
        <dbReference type="ARBA" id="ARBA00023136"/>
    </source>
</evidence>
<accession>A0AAN7NTD4</accession>
<feature type="domain" description="Cyclic nucleotide-binding" evidence="18">
    <location>
        <begin position="163"/>
        <end position="264"/>
    </location>
</feature>
<dbReference type="Pfam" id="PF00617">
    <property type="entry name" value="RasGEF"/>
    <property type="match status" value="1"/>
</dbReference>
<dbReference type="Gene3D" id="1.10.8.1240">
    <property type="match status" value="1"/>
</dbReference>
<dbReference type="InterPro" id="IPR008937">
    <property type="entry name" value="Ras-like_GEF"/>
</dbReference>
<dbReference type="GO" id="GO:0005085">
    <property type="term" value="F:guanyl-nucleotide exchange factor activity"/>
    <property type="evidence" value="ECO:0007669"/>
    <property type="project" value="UniProtKB-KW"/>
</dbReference>
<dbReference type="CDD" id="cd00155">
    <property type="entry name" value="RasGEF"/>
    <property type="match status" value="1"/>
</dbReference>
<keyword evidence="9" id="KW-0472">Membrane</keyword>
<dbReference type="InterPro" id="IPR023578">
    <property type="entry name" value="Ras_GEF_dom_sf"/>
</dbReference>
<feature type="domain" description="Ras-GEF" evidence="17">
    <location>
        <begin position="604"/>
        <end position="841"/>
    </location>
</feature>
<proteinExistence type="predicted"/>
<evidence type="ECO:0000256" key="4">
    <source>
        <dbReference type="ARBA" id="ARBA00022490"/>
    </source>
</evidence>
<dbReference type="PROSITE" id="PS50042">
    <property type="entry name" value="CNMP_BINDING_3"/>
    <property type="match status" value="1"/>
</dbReference>
<dbReference type="FunFam" id="1.10.10.10:FF:000096">
    <property type="entry name" value="Rap guanine nucleotide exchange factor 4"/>
    <property type="match status" value="1"/>
</dbReference>
<keyword evidence="3" id="KW-0268">Exocytosis</keyword>
<comment type="subcellular location">
    <subcellularLocation>
        <location evidence="2">Cytoplasm</location>
    </subcellularLocation>
    <subcellularLocation>
        <location evidence="1">Membrane</location>
        <topology evidence="1">Peripheral membrane protein</topology>
    </subcellularLocation>
</comment>
<evidence type="ECO:0000256" key="16">
    <source>
        <dbReference type="PROSITE-ProRule" id="PRU00168"/>
    </source>
</evidence>
<dbReference type="PROSITE" id="PS50009">
    <property type="entry name" value="RASGEF_CAT"/>
    <property type="match status" value="1"/>
</dbReference>
<reference evidence="20 21" key="1">
    <citation type="journal article" date="2023" name="J. Hered.">
        <title>Chromosome-level genome of the wood stork (Mycteria americana) provides insight into avian chromosome evolution.</title>
        <authorList>
            <person name="Flamio R. Jr."/>
            <person name="Ramstad K.M."/>
        </authorList>
    </citation>
    <scope>NUCLEOTIDE SEQUENCE [LARGE SCALE GENOMIC DNA]</scope>
    <source>
        <strain evidence="20">JAX WOST 10</strain>
    </source>
</reference>
<dbReference type="Gene3D" id="1.20.870.10">
    <property type="entry name" value="Son of sevenless (SoS) protein Chain: S domain 1"/>
    <property type="match status" value="2"/>
</dbReference>
<dbReference type="InterPro" id="IPR001895">
    <property type="entry name" value="RASGEF_cat_dom"/>
</dbReference>
<evidence type="ECO:0000256" key="11">
    <source>
        <dbReference type="ARBA" id="ARBA00057413"/>
    </source>
</evidence>
<name>A0AAN7NTD4_MYCAM</name>
<dbReference type="SMART" id="SM00100">
    <property type="entry name" value="cNMP"/>
    <property type="match status" value="1"/>
</dbReference>
<sequence length="843" mass="97258">MITKVPSEKILRAGKILRNTILSRAPHMIRDRKYHLKTYRQCCVGTELVDWMMQQSPCVHSRTQAVGMWQVLLEEGVLNHVDQEHHFQDKYLFYRFLDDEREDAPLPTEEEKKECDEELQDTMLLLSQIGPDAHMRMILRKPPGQRTVDDLEIIYEELLHIKALSHLSTTVKRELAGVLIFESHPKAGTVLFNQGEEGTSWYIILKGSVNVVIYGKGVVCTLHEGDDFGKLALVNDAPRAASIVLREDNCHFLRVDKEDFNRILRDVEANTVRLKEHDQDVLVLEKIPAGSRVSNQGNSQPQHKYIVMSGTPEKILEHFLETMRPEATVNEATDSVLNDFIMMHCVFMPNSQLCPALMAQYPFVRENVFLDTVAPIMPSLPRVQSRRKWIMPSTIKGESFDWFCSGLLYMEIYYKKMKQQWPFWSYVKTILYHLQEFYVSVSDDTRMIAALKEQLPELEKIVKQVSEEPKAPQKKHKVLLQLFNTSDDRAQKRQPIRGSDEVLFKVYCIDQTYTTIRVPVSSSVKEVISAVADKLGSGEGLIIVKMSSGGEKVVLKPHDVSVFTTLSVNGRLFACPRDQFDSLAPLPEQEGPSTGTVGTFELMSSKDLAHQMTIYDWELFNCVHELELIYHTFGRHNFKKTTANLDLFLRRFNEIQFWVVTEICLCSQLSKRVQLLKKYIKIAAHCKEYKNLNSFFAIIMGLSNVAVSRLSLTWEKLPSKFKKIYAEFESLMDPSRNHRAYRLTVAKLDPPIIPFMPLLIKDMTFTHEGNKTFTDNLVNFEKMRMIANTVRTVKFCRSQSFNPDAALTNKNHQDVRSYVRQLNVIDNQRTLSHMSHRLEPRRA</sequence>
<keyword evidence="21" id="KW-1185">Reference proteome</keyword>
<evidence type="ECO:0000256" key="7">
    <source>
        <dbReference type="ARBA" id="ARBA00022737"/>
    </source>
</evidence>
<evidence type="ECO:0000256" key="13">
    <source>
        <dbReference type="ARBA" id="ARBA00076925"/>
    </source>
</evidence>
<evidence type="ECO:0000256" key="14">
    <source>
        <dbReference type="ARBA" id="ARBA00077599"/>
    </source>
</evidence>
<dbReference type="InterPro" id="IPR018490">
    <property type="entry name" value="cNMP-bd_dom_sf"/>
</dbReference>
<dbReference type="InterPro" id="IPR019804">
    <property type="entry name" value="Ras_G-nucl-exch_fac_CS"/>
</dbReference>
<dbReference type="PROSITE" id="PS50186">
    <property type="entry name" value="DEP"/>
    <property type="match status" value="1"/>
</dbReference>
<dbReference type="Gene3D" id="1.10.10.10">
    <property type="entry name" value="Winged helix-like DNA-binding domain superfamily/Winged helix DNA-binding domain"/>
    <property type="match status" value="1"/>
</dbReference>
<dbReference type="AlphaFoldDB" id="A0AAN7NTD4"/>
<keyword evidence="6 16" id="KW-0344">Guanine-nucleotide releasing factor</keyword>
<dbReference type="Gene3D" id="3.10.20.90">
    <property type="entry name" value="Phosphatidylinositol 3-kinase Catalytic Subunit, Chain A, domain 1"/>
    <property type="match status" value="1"/>
</dbReference>
<dbReference type="InterPro" id="IPR000591">
    <property type="entry name" value="DEP_dom"/>
</dbReference>
<dbReference type="Proteomes" id="UP001333110">
    <property type="component" value="Unassembled WGS sequence"/>
</dbReference>
<dbReference type="EMBL" id="JAUNZN010000008">
    <property type="protein sequence ID" value="KAK4817626.1"/>
    <property type="molecule type" value="Genomic_DNA"/>
</dbReference>
<dbReference type="Pfam" id="PF00610">
    <property type="entry name" value="DEP"/>
    <property type="match status" value="1"/>
</dbReference>
<organism evidence="20 21">
    <name type="scientific">Mycteria americana</name>
    <name type="common">Wood stork</name>
    <dbReference type="NCBI Taxonomy" id="33587"/>
    <lineage>
        <taxon>Eukaryota</taxon>
        <taxon>Metazoa</taxon>
        <taxon>Chordata</taxon>
        <taxon>Craniata</taxon>
        <taxon>Vertebrata</taxon>
        <taxon>Euteleostomi</taxon>
        <taxon>Archelosauria</taxon>
        <taxon>Archosauria</taxon>
        <taxon>Dinosauria</taxon>
        <taxon>Saurischia</taxon>
        <taxon>Theropoda</taxon>
        <taxon>Coelurosauria</taxon>
        <taxon>Aves</taxon>
        <taxon>Neognathae</taxon>
        <taxon>Neoaves</taxon>
        <taxon>Aequornithes</taxon>
        <taxon>Ciconiiformes</taxon>
        <taxon>Ciconiidae</taxon>
        <taxon>Mycteria</taxon>
    </lineage>
</organism>
<dbReference type="PRINTS" id="PR00103">
    <property type="entry name" value="CAMPKINASE"/>
</dbReference>
<dbReference type="SUPFAM" id="SSF54236">
    <property type="entry name" value="Ubiquitin-like"/>
    <property type="match status" value="1"/>
</dbReference>
<evidence type="ECO:0000256" key="3">
    <source>
        <dbReference type="ARBA" id="ARBA00022483"/>
    </source>
</evidence>
<dbReference type="InterPro" id="IPR029071">
    <property type="entry name" value="Ubiquitin-like_domsf"/>
</dbReference>
<keyword evidence="8" id="KW-0547">Nucleotide-binding</keyword>
<dbReference type="GO" id="GO:0050796">
    <property type="term" value="P:regulation of insulin secretion"/>
    <property type="evidence" value="ECO:0007669"/>
    <property type="project" value="UniProtKB-ARBA"/>
</dbReference>
<dbReference type="GO" id="GO:0005886">
    <property type="term" value="C:plasma membrane"/>
    <property type="evidence" value="ECO:0007669"/>
    <property type="project" value="TreeGrafter"/>
</dbReference>
<dbReference type="PANTHER" id="PTHR23113">
    <property type="entry name" value="GUANINE NUCLEOTIDE EXCHANGE FACTOR"/>
    <property type="match status" value="1"/>
</dbReference>
<keyword evidence="10" id="KW-0114">cAMP</keyword>
<evidence type="ECO:0000313" key="21">
    <source>
        <dbReference type="Proteomes" id="UP001333110"/>
    </source>
</evidence>
<dbReference type="SUPFAM" id="SSF51206">
    <property type="entry name" value="cAMP-binding domain-like"/>
    <property type="match status" value="1"/>
</dbReference>
<evidence type="ECO:0000256" key="12">
    <source>
        <dbReference type="ARBA" id="ARBA00072533"/>
    </source>
</evidence>
<evidence type="ECO:0000256" key="2">
    <source>
        <dbReference type="ARBA" id="ARBA00004496"/>
    </source>
</evidence>
<dbReference type="InterPro" id="IPR036390">
    <property type="entry name" value="WH_DNA-bd_sf"/>
</dbReference>
<dbReference type="CDD" id="cd04437">
    <property type="entry name" value="DEP_Epac"/>
    <property type="match status" value="1"/>
</dbReference>
<dbReference type="InterPro" id="IPR000595">
    <property type="entry name" value="cNMP-bd_dom"/>
</dbReference>
<dbReference type="FunFam" id="3.10.20.90:FF:000038">
    <property type="entry name" value="Rap guanine nucleotide exchange factor 4"/>
    <property type="match status" value="1"/>
</dbReference>
<dbReference type="FunFam" id="1.10.8.1240:FF:000001">
    <property type="entry name" value="Rap guanine nucleotide exchange factor (GEF) 4"/>
    <property type="match status" value="1"/>
</dbReference>
<dbReference type="InterPro" id="IPR000651">
    <property type="entry name" value="Ras-like_Gua-exchang_fac_N"/>
</dbReference>
<evidence type="ECO:0000256" key="15">
    <source>
        <dbReference type="ARBA" id="ARBA00081536"/>
    </source>
</evidence>
<evidence type="ECO:0000313" key="20">
    <source>
        <dbReference type="EMBL" id="KAK4817626.1"/>
    </source>
</evidence>
<dbReference type="FunFam" id="1.10.840.10:FF:000002">
    <property type="entry name" value="Rap guanine nucleotide exchange factor 4"/>
    <property type="match status" value="1"/>
</dbReference>
<comment type="function">
    <text evidence="11">Guanine nucleotide exchange factor (GEF) for RAP1A, RAP1B and RAP2A small GTPases that is activated by binding cAMP. Seems not to activate RAB3A. Involved in cAMP-dependent, PKA-independent exocytosis through interaction with RIMS2.</text>
</comment>